<name>A0A9W9CUS2_9PEZI</name>
<dbReference type="AlphaFoldDB" id="A0A9W9CUS2"/>
<proteinExistence type="predicted"/>
<dbReference type="EMBL" id="JAPEVB010000004">
    <property type="protein sequence ID" value="KAJ4389298.1"/>
    <property type="molecule type" value="Genomic_DNA"/>
</dbReference>
<organism evidence="1 2">
    <name type="scientific">Gnomoniopsis smithogilvyi</name>
    <dbReference type="NCBI Taxonomy" id="1191159"/>
    <lineage>
        <taxon>Eukaryota</taxon>
        <taxon>Fungi</taxon>
        <taxon>Dikarya</taxon>
        <taxon>Ascomycota</taxon>
        <taxon>Pezizomycotina</taxon>
        <taxon>Sordariomycetes</taxon>
        <taxon>Sordariomycetidae</taxon>
        <taxon>Diaporthales</taxon>
        <taxon>Gnomoniaceae</taxon>
        <taxon>Gnomoniopsis</taxon>
    </lineage>
</organism>
<keyword evidence="2" id="KW-1185">Reference proteome</keyword>
<dbReference type="OrthoDB" id="5073671at2759"/>
<accession>A0A9W9CUS2</accession>
<sequence>MGDAAIYDTPDKGPVKFPEEWTVFSRNFEATFGYTLEMGVERDHPLFAVRIHSNFSLFGRPALVLHLGPTKDGPRLGMVKDATLNPTRTHDFDIFLPPVGSGMLDNDDGKNVKIEVRAHMLELFPVHRFSVTVDPGRVESFEWRHTFGKEVSDLVGGTAAGWTLVRTGEAGQSGDGQEVVAVWAAGYKSKKEAMRFRFLSSGASGELGDVFESAAVVSALGMWDHVRRARQKNPDHGGQAMIEL</sequence>
<protein>
    <submittedName>
        <fullName evidence="1">Uncharacterized protein</fullName>
    </submittedName>
</protein>
<dbReference type="Proteomes" id="UP001140453">
    <property type="component" value="Unassembled WGS sequence"/>
</dbReference>
<comment type="caution">
    <text evidence="1">The sequence shown here is derived from an EMBL/GenBank/DDBJ whole genome shotgun (WGS) entry which is preliminary data.</text>
</comment>
<reference evidence="1" key="1">
    <citation type="submission" date="2022-10" db="EMBL/GenBank/DDBJ databases">
        <title>Tapping the CABI collections for fungal endophytes: first genome assemblies for Collariella, Neodidymelliopsis, Ascochyta clinopodiicola, Didymella pomorum, Didymosphaeria variabile, Neocosmospora piperis and Neocucurbitaria cava.</title>
        <authorList>
            <person name="Hill R."/>
        </authorList>
    </citation>
    <scope>NUCLEOTIDE SEQUENCE</scope>
    <source>
        <strain evidence="1">IMI 355082</strain>
    </source>
</reference>
<gene>
    <name evidence="1" type="ORF">N0V93_006764</name>
</gene>
<evidence type="ECO:0000313" key="2">
    <source>
        <dbReference type="Proteomes" id="UP001140453"/>
    </source>
</evidence>
<evidence type="ECO:0000313" key="1">
    <source>
        <dbReference type="EMBL" id="KAJ4389298.1"/>
    </source>
</evidence>